<name>B7FXY0_PHATC</name>
<accession>B7FXY0</accession>
<dbReference type="OrthoDB" id="1427555at2759"/>
<dbReference type="PANTHER" id="PTHR16263">
    <property type="entry name" value="TETRATRICOPEPTIDE REPEAT PROTEIN 38"/>
    <property type="match status" value="1"/>
</dbReference>
<organism evidence="3 4">
    <name type="scientific">Phaeodactylum tricornutum (strain CCAP 1055/1)</name>
    <dbReference type="NCBI Taxonomy" id="556484"/>
    <lineage>
        <taxon>Eukaryota</taxon>
        <taxon>Sar</taxon>
        <taxon>Stramenopiles</taxon>
        <taxon>Ochrophyta</taxon>
        <taxon>Bacillariophyta</taxon>
        <taxon>Bacillariophyceae</taxon>
        <taxon>Bacillariophycidae</taxon>
        <taxon>Naviculales</taxon>
        <taxon>Phaeodactylaceae</taxon>
        <taxon>Phaeodactylum</taxon>
    </lineage>
</organism>
<dbReference type="Proteomes" id="UP000000759">
    <property type="component" value="Chromosome 7"/>
</dbReference>
<proteinExistence type="predicted"/>
<dbReference type="KEGG" id="pti:PHATRDRAFT_45513"/>
<dbReference type="GeneID" id="7200594"/>
<evidence type="ECO:0000313" key="3">
    <source>
        <dbReference type="EMBL" id="EEC48828.1"/>
    </source>
</evidence>
<dbReference type="InterPro" id="IPR033891">
    <property type="entry name" value="TTC38"/>
</dbReference>
<dbReference type="RefSeq" id="XP_002179842.1">
    <property type="nucleotide sequence ID" value="XM_002179806.1"/>
</dbReference>
<keyword evidence="1" id="KW-0677">Repeat</keyword>
<reference evidence="4" key="2">
    <citation type="submission" date="2008-08" db="EMBL/GenBank/DDBJ databases">
        <authorList>
            <consortium name="Diatom Consortium"/>
            <person name="Grigoriev I."/>
            <person name="Grimwood J."/>
            <person name="Kuo A."/>
            <person name="Otillar R.P."/>
            <person name="Salamov A."/>
            <person name="Detter J.C."/>
            <person name="Lindquist E."/>
            <person name="Shapiro H."/>
            <person name="Lucas S."/>
            <person name="Glavina del Rio T."/>
            <person name="Pitluck S."/>
            <person name="Rokhsar D."/>
            <person name="Bowler C."/>
        </authorList>
    </citation>
    <scope>GENOME REANNOTATION</scope>
    <source>
        <strain evidence="4">CCAP 1055/1</strain>
    </source>
</reference>
<dbReference type="PaxDb" id="2850-Phatr45513"/>
<sequence length="717" mass="78618">MLWRKHGRSSLRLAFNTQQKQARCSSFSIFSASTFDGRYLPSLHLHSPNTRRTVQFIRPASAFAWNSNVEKQSVVKESQVQFDFFGEPVTFSGLTQSNTATSIKAMAAVDSFQLAVVTKGLTCYGGGEEAGLETQSIHAVAMSWTEALRFTTVWNQANTKQSAPMLAVISVAPVLAQAGTAYVKHLDTLLKNTKPVAPGFPIVQMYDTAQRAASAMNAIHLNDRERLHLRALAYLLKDEHATALAVLLRLLRTCPGDVLALSLAMDIAHTIGDKKAASRASGSVAAYWHERRGGLIRPSLPGHSIAESLIALGFAVNGRHEEAELMATQAMKRGRKVCGGLATWVQAYVFDAGGRTAEGISALANGDGIANYEGCGLLFFESHLGGYGARFALDREERGRGKSQALRLYEANFERVLHYSGFGEGRPWKTPQQKAPLGWIKQTPIGSGDDSASKDKGSFLQNLFSATNKNANEEEYEIILKGENSPSRKVEGWEPTCEDVLTWIPPTPKLLSDATLLLWRFTLNGTMSAKNGRWENMRNAWIALIDIERKHRDSPPLQFCPIASLASSMLVDPADTGAEYVGNGRLARGLYKMGTLLKLGRTTDGPVESTAIREPIAERDPEFWLPVNSELQKEWKDVVDSLTSALDGYIYPSDEEDSLANVMDTNNRLEAWDFEARPILEHAIVYASCKAGDIESLSVARSICSQGVTLRASSPEE</sequence>
<dbReference type="eggNOG" id="ENOG502SM0E">
    <property type="taxonomic scope" value="Eukaryota"/>
</dbReference>
<evidence type="ECO:0000256" key="2">
    <source>
        <dbReference type="ARBA" id="ARBA00022803"/>
    </source>
</evidence>
<dbReference type="HOGENOM" id="CLU_370278_0_0_1"/>
<evidence type="ECO:0000313" key="4">
    <source>
        <dbReference type="Proteomes" id="UP000000759"/>
    </source>
</evidence>
<evidence type="ECO:0000256" key="1">
    <source>
        <dbReference type="ARBA" id="ARBA00022737"/>
    </source>
</evidence>
<reference evidence="3 4" key="1">
    <citation type="journal article" date="2008" name="Nature">
        <title>The Phaeodactylum genome reveals the evolutionary history of diatom genomes.</title>
        <authorList>
            <person name="Bowler C."/>
            <person name="Allen A.E."/>
            <person name="Badger J.H."/>
            <person name="Grimwood J."/>
            <person name="Jabbari K."/>
            <person name="Kuo A."/>
            <person name="Maheswari U."/>
            <person name="Martens C."/>
            <person name="Maumus F."/>
            <person name="Otillar R.P."/>
            <person name="Rayko E."/>
            <person name="Salamov A."/>
            <person name="Vandepoele K."/>
            <person name="Beszteri B."/>
            <person name="Gruber A."/>
            <person name="Heijde M."/>
            <person name="Katinka M."/>
            <person name="Mock T."/>
            <person name="Valentin K."/>
            <person name="Verret F."/>
            <person name="Berges J.A."/>
            <person name="Brownlee C."/>
            <person name="Cadoret J.P."/>
            <person name="Chiovitti A."/>
            <person name="Choi C.J."/>
            <person name="Coesel S."/>
            <person name="De Martino A."/>
            <person name="Detter J.C."/>
            <person name="Durkin C."/>
            <person name="Falciatore A."/>
            <person name="Fournet J."/>
            <person name="Haruta M."/>
            <person name="Huysman M.J."/>
            <person name="Jenkins B.D."/>
            <person name="Jiroutova K."/>
            <person name="Jorgensen R.E."/>
            <person name="Joubert Y."/>
            <person name="Kaplan A."/>
            <person name="Kroger N."/>
            <person name="Kroth P.G."/>
            <person name="La Roche J."/>
            <person name="Lindquist E."/>
            <person name="Lommer M."/>
            <person name="Martin-Jezequel V."/>
            <person name="Lopez P.J."/>
            <person name="Lucas S."/>
            <person name="Mangogna M."/>
            <person name="McGinnis K."/>
            <person name="Medlin L.K."/>
            <person name="Montsant A."/>
            <person name="Oudot-Le Secq M.P."/>
            <person name="Napoli C."/>
            <person name="Obornik M."/>
            <person name="Parker M.S."/>
            <person name="Petit J.L."/>
            <person name="Porcel B.M."/>
            <person name="Poulsen N."/>
            <person name="Robison M."/>
            <person name="Rychlewski L."/>
            <person name="Rynearson T.A."/>
            <person name="Schmutz J."/>
            <person name="Shapiro H."/>
            <person name="Siaut M."/>
            <person name="Stanley M."/>
            <person name="Sussman M.R."/>
            <person name="Taylor A.R."/>
            <person name="Vardi A."/>
            <person name="von Dassow P."/>
            <person name="Vyverman W."/>
            <person name="Willis A."/>
            <person name="Wyrwicz L.S."/>
            <person name="Rokhsar D.S."/>
            <person name="Weissenbach J."/>
            <person name="Armbrust E.V."/>
            <person name="Green B.R."/>
            <person name="Van de Peer Y."/>
            <person name="Grigoriev I.V."/>
        </authorList>
    </citation>
    <scope>NUCLEOTIDE SEQUENCE [LARGE SCALE GENOMIC DNA]</scope>
    <source>
        <strain evidence="3 4">CCAP 1055/1</strain>
    </source>
</reference>
<protein>
    <submittedName>
        <fullName evidence="3">Uncharacterized protein</fullName>
    </submittedName>
</protein>
<dbReference type="PANTHER" id="PTHR16263:SF4">
    <property type="entry name" value="TETRATRICOPEPTIDE REPEAT PROTEIN 38"/>
    <property type="match status" value="1"/>
</dbReference>
<dbReference type="InParanoid" id="B7FXY0"/>
<keyword evidence="2" id="KW-0802">TPR repeat</keyword>
<dbReference type="EMBL" id="CM000610">
    <property type="protein sequence ID" value="EEC48828.1"/>
    <property type="molecule type" value="Genomic_DNA"/>
</dbReference>
<gene>
    <name evidence="3" type="ORF">PHATRDRAFT_45513</name>
</gene>
<feature type="non-terminal residue" evidence="3">
    <location>
        <position position="717"/>
    </location>
</feature>
<keyword evidence="4" id="KW-1185">Reference proteome</keyword>
<dbReference type="AlphaFoldDB" id="B7FXY0"/>